<dbReference type="SMART" id="SM00490">
    <property type="entry name" value="HELICc"/>
    <property type="match status" value="1"/>
</dbReference>
<dbReference type="SUPFAM" id="SSF52518">
    <property type="entry name" value="Thiamin diphosphate-binding fold (THDP-binding)"/>
    <property type="match status" value="1"/>
</dbReference>
<dbReference type="InterPro" id="IPR048392">
    <property type="entry name" value="MTR4-like_stalk"/>
</dbReference>
<evidence type="ECO:0000313" key="10">
    <source>
        <dbReference type="EMBL" id="KAJ2845946.1"/>
    </source>
</evidence>
<dbReference type="Gene3D" id="1.20.1500.20">
    <property type="match status" value="1"/>
</dbReference>
<dbReference type="FunFam" id="1.10.3380.30:FF:000002">
    <property type="entry name" value="superkiller viralicidic activity 2-like 2"/>
    <property type="match status" value="1"/>
</dbReference>
<dbReference type="FunFam" id="3.40.50.970:FF:000001">
    <property type="entry name" value="Pyruvate dehydrogenase E1 beta subunit"/>
    <property type="match status" value="1"/>
</dbReference>
<comment type="caution">
    <text evidence="10">The sequence shown here is derived from an EMBL/GenBank/DDBJ whole genome shotgun (WGS) entry which is preliminary data.</text>
</comment>
<dbReference type="Proteomes" id="UP001139887">
    <property type="component" value="Unassembled WGS sequence"/>
</dbReference>
<dbReference type="GO" id="GO:0006091">
    <property type="term" value="P:generation of precursor metabolites and energy"/>
    <property type="evidence" value="ECO:0007669"/>
    <property type="project" value="UniProtKB-ARBA"/>
</dbReference>
<keyword evidence="11" id="KW-1185">Reference proteome</keyword>
<dbReference type="SMART" id="SM00861">
    <property type="entry name" value="Transket_pyr"/>
    <property type="match status" value="1"/>
</dbReference>
<evidence type="ECO:0000256" key="4">
    <source>
        <dbReference type="ARBA" id="ARBA00022801"/>
    </source>
</evidence>
<dbReference type="Pfam" id="PF13234">
    <property type="entry name" value="MTR4_beta-barrel"/>
    <property type="match status" value="1"/>
</dbReference>
<evidence type="ECO:0000256" key="3">
    <source>
        <dbReference type="ARBA" id="ARBA00022741"/>
    </source>
</evidence>
<dbReference type="InterPro" id="IPR012961">
    <property type="entry name" value="Ski2/MTR4_C"/>
</dbReference>
<comment type="similarity">
    <text evidence="2">Belongs to the helicase family. SKI2 subfamily.</text>
</comment>
<dbReference type="InterPro" id="IPR005475">
    <property type="entry name" value="Transketolase-like_Pyr-bd"/>
</dbReference>
<evidence type="ECO:0000256" key="8">
    <source>
        <dbReference type="SAM" id="Coils"/>
    </source>
</evidence>
<gene>
    <name evidence="10" type="primary">MTR4_1</name>
    <name evidence="10" type="ORF">IWW36_004574</name>
</gene>
<evidence type="ECO:0000256" key="6">
    <source>
        <dbReference type="ARBA" id="ARBA00022840"/>
    </source>
</evidence>
<dbReference type="Pfam" id="PF02779">
    <property type="entry name" value="Transket_pyr"/>
    <property type="match status" value="1"/>
</dbReference>
<keyword evidence="4 10" id="KW-0378">Hydrolase</keyword>
<dbReference type="PROSITE" id="PS51194">
    <property type="entry name" value="HELICASE_CTER"/>
    <property type="match status" value="1"/>
</dbReference>
<keyword evidence="6" id="KW-0067">ATP-binding</keyword>
<dbReference type="GO" id="GO:0003724">
    <property type="term" value="F:RNA helicase activity"/>
    <property type="evidence" value="ECO:0007669"/>
    <property type="project" value="UniProtKB-EC"/>
</dbReference>
<comment type="cofactor">
    <cofactor evidence="1">
        <name>thiamine diphosphate</name>
        <dbReference type="ChEBI" id="CHEBI:58937"/>
    </cofactor>
</comment>
<dbReference type="GO" id="GO:0005524">
    <property type="term" value="F:ATP binding"/>
    <property type="evidence" value="ECO:0007669"/>
    <property type="project" value="UniProtKB-KW"/>
</dbReference>
<dbReference type="CDD" id="cd07036">
    <property type="entry name" value="TPP_PYR_E1-PDHc-beta_like"/>
    <property type="match status" value="1"/>
</dbReference>
<dbReference type="PANTHER" id="PTHR12131">
    <property type="entry name" value="ATP-DEPENDENT RNA AND DNA HELICASE"/>
    <property type="match status" value="1"/>
</dbReference>
<evidence type="ECO:0000256" key="7">
    <source>
        <dbReference type="ARBA" id="ARBA00023002"/>
    </source>
</evidence>
<evidence type="ECO:0000259" key="9">
    <source>
        <dbReference type="PROSITE" id="PS51194"/>
    </source>
</evidence>
<dbReference type="GO" id="GO:0000460">
    <property type="term" value="P:maturation of 5.8S rRNA"/>
    <property type="evidence" value="ECO:0007669"/>
    <property type="project" value="TreeGrafter"/>
</dbReference>
<dbReference type="GO" id="GO:0006401">
    <property type="term" value="P:RNA catabolic process"/>
    <property type="evidence" value="ECO:0007669"/>
    <property type="project" value="UniProtKB-ARBA"/>
</dbReference>
<evidence type="ECO:0000256" key="1">
    <source>
        <dbReference type="ARBA" id="ARBA00001964"/>
    </source>
</evidence>
<dbReference type="InterPro" id="IPR025696">
    <property type="entry name" value="Beta-barrel_MTR4"/>
</dbReference>
<dbReference type="Pfam" id="PF08148">
    <property type="entry name" value="DSHCT"/>
    <property type="match status" value="1"/>
</dbReference>
<protein>
    <submittedName>
        <fullName evidence="10">ATP-dependent RNA helicase mtr4</fullName>
        <ecNumber evidence="10">3.6.4.13</ecNumber>
    </submittedName>
</protein>
<dbReference type="GO" id="GO:0005634">
    <property type="term" value="C:nucleus"/>
    <property type="evidence" value="ECO:0007669"/>
    <property type="project" value="TreeGrafter"/>
</dbReference>
<dbReference type="SUPFAM" id="SSF52540">
    <property type="entry name" value="P-loop containing nucleoside triphosphate hydrolases"/>
    <property type="match status" value="1"/>
</dbReference>
<dbReference type="OrthoDB" id="64767at2759"/>
<keyword evidence="8" id="KW-0175">Coiled coil</keyword>
<reference evidence="10" key="1">
    <citation type="submission" date="2022-07" db="EMBL/GenBank/DDBJ databases">
        <title>Phylogenomic reconstructions and comparative analyses of Kickxellomycotina fungi.</title>
        <authorList>
            <person name="Reynolds N.K."/>
            <person name="Stajich J.E."/>
            <person name="Barry K."/>
            <person name="Grigoriev I.V."/>
            <person name="Crous P."/>
            <person name="Smith M.E."/>
        </authorList>
    </citation>
    <scope>NUCLEOTIDE SEQUENCE</scope>
    <source>
        <strain evidence="10">NRRL 1566</strain>
    </source>
</reference>
<dbReference type="InterPro" id="IPR050699">
    <property type="entry name" value="RNA-DNA_Helicase"/>
</dbReference>
<dbReference type="InterPro" id="IPR029061">
    <property type="entry name" value="THDP-binding"/>
</dbReference>
<keyword evidence="7" id="KW-0560">Oxidoreductase</keyword>
<dbReference type="FunFam" id="3.40.50.300:FF:000141">
    <property type="entry name" value="ATP-dependent RNA helicase DOB1"/>
    <property type="match status" value="1"/>
</dbReference>
<evidence type="ECO:0000256" key="2">
    <source>
        <dbReference type="ARBA" id="ARBA00010140"/>
    </source>
</evidence>
<dbReference type="Gene3D" id="2.40.30.300">
    <property type="match status" value="1"/>
</dbReference>
<organism evidence="10 11">
    <name type="scientific">Coemansia brasiliensis</name>
    <dbReference type="NCBI Taxonomy" id="2650707"/>
    <lineage>
        <taxon>Eukaryota</taxon>
        <taxon>Fungi</taxon>
        <taxon>Fungi incertae sedis</taxon>
        <taxon>Zoopagomycota</taxon>
        <taxon>Kickxellomycotina</taxon>
        <taxon>Kickxellomycetes</taxon>
        <taxon>Kickxellales</taxon>
        <taxon>Kickxellaceae</taxon>
        <taxon>Coemansia</taxon>
    </lineage>
</organism>
<dbReference type="Gene3D" id="3.40.50.920">
    <property type="match status" value="1"/>
</dbReference>
<accession>A0A9W8LW49</accession>
<dbReference type="FunFam" id="2.40.30.300:FF:000001">
    <property type="entry name" value="Mtr4 exosome RNA helicase"/>
    <property type="match status" value="1"/>
</dbReference>
<dbReference type="AlphaFoldDB" id="A0A9W8LW49"/>
<dbReference type="SMART" id="SM01142">
    <property type="entry name" value="DSHCT"/>
    <property type="match status" value="1"/>
</dbReference>
<dbReference type="Pfam" id="PF00271">
    <property type="entry name" value="Helicase_C"/>
    <property type="match status" value="1"/>
</dbReference>
<dbReference type="EC" id="3.6.4.13" evidence="10"/>
<dbReference type="Gene3D" id="3.40.50.970">
    <property type="match status" value="1"/>
</dbReference>
<evidence type="ECO:0000256" key="5">
    <source>
        <dbReference type="ARBA" id="ARBA00022806"/>
    </source>
</evidence>
<dbReference type="InterPro" id="IPR009014">
    <property type="entry name" value="Transketo_C/PFOR_II"/>
</dbReference>
<dbReference type="PANTHER" id="PTHR12131:SF7">
    <property type="entry name" value="EXOSOME RNA HELICASE MTR4"/>
    <property type="match status" value="1"/>
</dbReference>
<dbReference type="InterPro" id="IPR027417">
    <property type="entry name" value="P-loop_NTPase"/>
</dbReference>
<feature type="coiled-coil region" evidence="8">
    <location>
        <begin position="462"/>
        <end position="489"/>
    </location>
</feature>
<dbReference type="Pfam" id="PF21408">
    <property type="entry name" value="MTR4-like_stalk"/>
    <property type="match status" value="1"/>
</dbReference>
<feature type="domain" description="Helicase C-terminal" evidence="9">
    <location>
        <begin position="1"/>
        <end position="196"/>
    </location>
</feature>
<keyword evidence="3" id="KW-0547">Nucleotide-binding</keyword>
<dbReference type="GO" id="GO:0016491">
    <property type="term" value="F:oxidoreductase activity"/>
    <property type="evidence" value="ECO:0007669"/>
    <property type="project" value="UniProtKB-KW"/>
</dbReference>
<dbReference type="CDD" id="cd18795">
    <property type="entry name" value="SF2_C_Ski2"/>
    <property type="match status" value="1"/>
</dbReference>
<keyword evidence="5 10" id="KW-0347">Helicase</keyword>
<dbReference type="InterPro" id="IPR001650">
    <property type="entry name" value="Helicase_C-like"/>
</dbReference>
<dbReference type="GO" id="GO:0016787">
    <property type="term" value="F:hydrolase activity"/>
    <property type="evidence" value="ECO:0007669"/>
    <property type="project" value="UniProtKB-KW"/>
</dbReference>
<evidence type="ECO:0000313" key="11">
    <source>
        <dbReference type="Proteomes" id="UP001139887"/>
    </source>
</evidence>
<feature type="non-terminal residue" evidence="10">
    <location>
        <position position="1"/>
    </location>
</feature>
<dbReference type="Gene3D" id="3.40.50.300">
    <property type="entry name" value="P-loop containing nucleotide triphosphate hydrolases"/>
    <property type="match status" value="1"/>
</dbReference>
<proteinExistence type="inferred from homology"/>
<sequence>MVRSYHPVIVFCFSKRECEGLALQMSKLDFNEAAEKDMVGQVFTNAISSLNEDDRALPQIENILPLLKRGIGIHHSGLLPILKEVIEILFQEGLLKCLFATETFSIGLNMPARTVVFTSVRKFDGKDFRWVMSGEYIQMSGRAGRRGLDDRGVVILMLDEKMEPAIAKGMVKGEPDVLNSAFHLSYNMILNLMRVETFTPQFMLERSFYQFQTQAEIPRLEEQAGELQAAIAQVQIDDEPAVKRFYDLKTQLESISADVTKVLIHPSHSLPFLQPGRYVRVNAGGLDFGWGCVVHFQRKIASSNPRAAKQEQKQLGAEGYIVDVLLHCKRAGSDAAVKLEASTAADGNMAVVPCDINDMAGETMVVPVLLSCIGSLSTVRVHLPKDLKSASDLKDMRKRMAEVYKRLGGNIPLLDPIKDMGISGAEFATLVQKAKSLETKLREHRLFGSGDEAQLFARYQHKVEMQSQLKDIRRKMAEAQSAVQLDELKCRQRVLRRLGYTTAEDVITMKGRVACEITSGDELLLTELMFHGVFNDLTTEQTVSLLSCFVFQEKTSGDPPQLQDDLAVPLRIMQESARKIAQTANECKLQINEEEYVSMFRSELMDVVNAWCKGAKFSQICRMTDVFEGSLIRAFRRLEELLRQMCQAAKAIGNVDLENKFADGIVKIKRDIIFAASLYLCFCKYFCKALNAFQHRAYSSAACDAPRIEPIRGLELGVAHSKLLLQTVAAVRSSSELQQLGVADSETRKMNMCQAINDALRIAMASNDTAVVFGEDVAFGGVFRCSVGLADDFGRERVFNTPLTEQGIAGFAIGMASMGHTAIAEIQFADYILPAFDQIANEAAKFRYRSGSEFNAGGVTIRAPSAAVGHGGHYHSQSPEALFAHIPGLKVVVPRSAVQAKGLLLSAIRDPNPTLVFEPKILYRSAVEQVPADDYMLPLSQAEILKPGSDVTVVGYGSQIYALENAIQMAERDMPG</sequence>
<dbReference type="EMBL" id="JANBUW010000664">
    <property type="protein sequence ID" value="KAJ2845946.1"/>
    <property type="molecule type" value="Genomic_DNA"/>
</dbReference>
<name>A0A9W8LW49_9FUNG</name>
<dbReference type="Gene3D" id="1.10.3380.30">
    <property type="match status" value="1"/>
</dbReference>